<dbReference type="RefSeq" id="WP_071063500.1">
    <property type="nucleotide sequence ID" value="NZ_MAXA01000213.1"/>
</dbReference>
<dbReference type="SUPFAM" id="SSF53850">
    <property type="entry name" value="Periplasmic binding protein-like II"/>
    <property type="match status" value="1"/>
</dbReference>
<dbReference type="InterPro" id="IPR030678">
    <property type="entry name" value="Peptide/Ni-bd"/>
</dbReference>
<sequence length="525" mass="56113">MIRTRRLLATAAVCAVAMFLGACGGGSDGAAATGAAATGATGDPVAGGRGRILMLADTSSMDPAKLGNAYAATAVLGNALYGTLMIDDDKGQVVYKMAESFTSSDNGSTFALRLRPGLVFSDGSPLDAAAVKFNWERLKDPANASSYRGDAMMITSTEVVDDRTLKVSMADPVPNFADVVLTTGMNWIASPAALQRGPQAFEQNPVGAGPFKLERWTRQADIDLVKNPRYWDAPRPYLDALTIRAAVESRQRYNTLLTGGADVAIESDWINLHKAAESGQPSISRPVNGGIFMALNMRRAPFDDIRARQAVAAALDLEALNLAVYEGDGQPAETLFNDASPFYSQTPLRRADRATAQRLFDELAAEGKPVSFTFTSFPSSESRAIAENVQAQLSSFKNVKVQVKVVQLAEYGKMNATHDFDTFITSAFFQDPEPKLYTAFRGGRATNVPGVDDPQLNEALGTGRTASAEADRKAAYDTVQQRLTALTPGIFLQRVALSAVSGKNVGGLAQYGLGSLLPEELWIKK</sequence>
<keyword evidence="4" id="KW-1185">Reference proteome</keyword>
<dbReference type="PROSITE" id="PS51257">
    <property type="entry name" value="PROKAR_LIPOPROTEIN"/>
    <property type="match status" value="1"/>
</dbReference>
<dbReference type="PANTHER" id="PTHR30290">
    <property type="entry name" value="PERIPLASMIC BINDING COMPONENT OF ABC TRANSPORTER"/>
    <property type="match status" value="1"/>
</dbReference>
<accession>A0A1S1Q2K0</accession>
<dbReference type="GO" id="GO:0042597">
    <property type="term" value="C:periplasmic space"/>
    <property type="evidence" value="ECO:0007669"/>
    <property type="project" value="UniProtKB-ARBA"/>
</dbReference>
<dbReference type="Pfam" id="PF00496">
    <property type="entry name" value="SBP_bac_5"/>
    <property type="match status" value="1"/>
</dbReference>
<dbReference type="GO" id="GO:0015833">
    <property type="term" value="P:peptide transport"/>
    <property type="evidence" value="ECO:0007669"/>
    <property type="project" value="TreeGrafter"/>
</dbReference>
<dbReference type="InterPro" id="IPR039424">
    <property type="entry name" value="SBP_5"/>
</dbReference>
<keyword evidence="1" id="KW-0732">Signal</keyword>
<evidence type="ECO:0000256" key="1">
    <source>
        <dbReference type="SAM" id="SignalP"/>
    </source>
</evidence>
<reference evidence="4" key="1">
    <citation type="submission" date="2016-07" db="EMBL/GenBank/DDBJ databases">
        <title>Frankia sp. NRRL B-16219 Genome sequencing.</title>
        <authorList>
            <person name="Ghodhbane-Gtari F."/>
            <person name="Swanson E."/>
            <person name="Gueddou A."/>
            <person name="Louati M."/>
            <person name="Nouioui I."/>
            <person name="Hezbri K."/>
            <person name="Abebe-Akele F."/>
            <person name="Simpson S."/>
            <person name="Morris K."/>
            <person name="Thomas K."/>
            <person name="Gtari M."/>
            <person name="Tisa L.S."/>
        </authorList>
    </citation>
    <scope>NUCLEOTIDE SEQUENCE [LARGE SCALE GENOMIC DNA]</scope>
    <source>
        <strain evidence="4">NRRL B-16219</strain>
    </source>
</reference>
<gene>
    <name evidence="3" type="ORF">BBK14_03180</name>
</gene>
<dbReference type="CDD" id="cd00995">
    <property type="entry name" value="PBP2_NikA_DppA_OppA_like"/>
    <property type="match status" value="1"/>
</dbReference>
<feature type="signal peptide" evidence="1">
    <location>
        <begin position="1"/>
        <end position="22"/>
    </location>
</feature>
<name>A0A1S1Q2K0_9ACTN</name>
<evidence type="ECO:0000313" key="3">
    <source>
        <dbReference type="EMBL" id="OHV28190.1"/>
    </source>
</evidence>
<feature type="chain" id="PRO_5039405043" evidence="1">
    <location>
        <begin position="23"/>
        <end position="525"/>
    </location>
</feature>
<dbReference type="EMBL" id="MAXA01000213">
    <property type="protein sequence ID" value="OHV28190.1"/>
    <property type="molecule type" value="Genomic_DNA"/>
</dbReference>
<evidence type="ECO:0000259" key="2">
    <source>
        <dbReference type="Pfam" id="PF00496"/>
    </source>
</evidence>
<evidence type="ECO:0000313" key="4">
    <source>
        <dbReference type="Proteomes" id="UP000179769"/>
    </source>
</evidence>
<dbReference type="PIRSF" id="PIRSF002741">
    <property type="entry name" value="MppA"/>
    <property type="match status" value="1"/>
</dbReference>
<organism evidence="3 4">
    <name type="scientific">Parafrankia soli</name>
    <dbReference type="NCBI Taxonomy" id="2599596"/>
    <lineage>
        <taxon>Bacteria</taxon>
        <taxon>Bacillati</taxon>
        <taxon>Actinomycetota</taxon>
        <taxon>Actinomycetes</taxon>
        <taxon>Frankiales</taxon>
        <taxon>Frankiaceae</taxon>
        <taxon>Parafrankia</taxon>
    </lineage>
</organism>
<dbReference type="Gene3D" id="3.40.190.10">
    <property type="entry name" value="Periplasmic binding protein-like II"/>
    <property type="match status" value="1"/>
</dbReference>
<proteinExistence type="predicted"/>
<feature type="domain" description="Solute-binding protein family 5" evidence="2">
    <location>
        <begin position="93"/>
        <end position="443"/>
    </location>
</feature>
<dbReference type="OrthoDB" id="9796817at2"/>
<dbReference type="GO" id="GO:1904680">
    <property type="term" value="F:peptide transmembrane transporter activity"/>
    <property type="evidence" value="ECO:0007669"/>
    <property type="project" value="TreeGrafter"/>
</dbReference>
<comment type="caution">
    <text evidence="3">The sequence shown here is derived from an EMBL/GenBank/DDBJ whole genome shotgun (WGS) entry which is preliminary data.</text>
</comment>
<dbReference type="InterPro" id="IPR000914">
    <property type="entry name" value="SBP_5_dom"/>
</dbReference>
<protein>
    <submittedName>
        <fullName evidence="3">ABC transporter substrate-binding protein</fullName>
    </submittedName>
</protein>
<dbReference type="AlphaFoldDB" id="A0A1S1Q2K0"/>
<dbReference type="Proteomes" id="UP000179769">
    <property type="component" value="Unassembled WGS sequence"/>
</dbReference>
<dbReference type="Gene3D" id="3.10.105.10">
    <property type="entry name" value="Dipeptide-binding Protein, Domain 3"/>
    <property type="match status" value="1"/>
</dbReference>
<dbReference type="GO" id="GO:0043190">
    <property type="term" value="C:ATP-binding cassette (ABC) transporter complex"/>
    <property type="evidence" value="ECO:0007669"/>
    <property type="project" value="InterPro"/>
</dbReference>